<dbReference type="SUPFAM" id="SSF69754">
    <property type="entry name" value="Ribosome binding protein Y (YfiA homologue)"/>
    <property type="match status" value="1"/>
</dbReference>
<reference evidence="4 5" key="1">
    <citation type="submission" date="2019-11" db="EMBL/GenBank/DDBJ databases">
        <title>Novel Deefgea species.</title>
        <authorList>
            <person name="Han J.-H."/>
        </authorList>
    </citation>
    <scope>NUCLEOTIDE SEQUENCE [LARGE SCALE GENOMIC DNA]</scope>
    <source>
        <strain evidence="4 5">LMG 24817</strain>
    </source>
</reference>
<dbReference type="InterPro" id="IPR050574">
    <property type="entry name" value="HPF/YfiA_ribosome-assoc"/>
</dbReference>
<evidence type="ECO:0000256" key="2">
    <source>
        <dbReference type="ARBA" id="ARBA00038695"/>
    </source>
</evidence>
<dbReference type="NCBIfam" id="TIGR00741">
    <property type="entry name" value="yfiA"/>
    <property type="match status" value="1"/>
</dbReference>
<evidence type="ECO:0000256" key="1">
    <source>
        <dbReference type="ARBA" id="ARBA00022845"/>
    </source>
</evidence>
<dbReference type="InterPro" id="IPR036567">
    <property type="entry name" value="RHF-like"/>
</dbReference>
<sequence>MNLNISGHHLEVTPAIREYVTSKIERTTRHFDNVIDVAVILSVDKLEHKAEATIHVVGKDLHVESIDADMYAAIDSLADKLDRQIIKYKEKQSGHRNEAIKHQAVIEE</sequence>
<proteinExistence type="predicted"/>
<organism evidence="4 5">
    <name type="scientific">Deefgea chitinilytica</name>
    <dbReference type="NCBI Taxonomy" id="570276"/>
    <lineage>
        <taxon>Bacteria</taxon>
        <taxon>Pseudomonadati</taxon>
        <taxon>Pseudomonadota</taxon>
        <taxon>Betaproteobacteria</taxon>
        <taxon>Neisseriales</taxon>
        <taxon>Chitinibacteraceae</taxon>
        <taxon>Deefgea</taxon>
    </lineage>
</organism>
<dbReference type="Pfam" id="PF02482">
    <property type="entry name" value="Ribosomal_S30AE"/>
    <property type="match status" value="1"/>
</dbReference>
<dbReference type="InterPro" id="IPR003489">
    <property type="entry name" value="RHF/RaiA"/>
</dbReference>
<dbReference type="PANTHER" id="PTHR33231:SF1">
    <property type="entry name" value="30S RIBOSOMAL PROTEIN"/>
    <property type="match status" value="1"/>
</dbReference>
<protein>
    <recommendedName>
        <fullName evidence="3">Ribosome hibernation promoting factor</fullName>
    </recommendedName>
</protein>
<evidence type="ECO:0000313" key="5">
    <source>
        <dbReference type="Proteomes" id="UP001195660"/>
    </source>
</evidence>
<keyword evidence="5" id="KW-1185">Reference proteome</keyword>
<gene>
    <name evidence="4" type="primary">raiA</name>
    <name evidence="4" type="ORF">GM173_00515</name>
</gene>
<comment type="caution">
    <text evidence="4">The sequence shown here is derived from an EMBL/GenBank/DDBJ whole genome shotgun (WGS) entry which is preliminary data.</text>
</comment>
<dbReference type="PANTHER" id="PTHR33231">
    <property type="entry name" value="30S RIBOSOMAL PROTEIN"/>
    <property type="match status" value="1"/>
</dbReference>
<evidence type="ECO:0000313" key="4">
    <source>
        <dbReference type="EMBL" id="MBM5570056.1"/>
    </source>
</evidence>
<comment type="subunit">
    <text evidence="2">Associates exclusively with 100S ribosomes, which are dimers of 70S ribosomes.</text>
</comment>
<name>A0ABS2C7D2_9NEIS</name>
<accession>A0ABS2C7D2</accession>
<dbReference type="Gene3D" id="3.30.160.100">
    <property type="entry name" value="Ribosome hibernation promotion factor-like"/>
    <property type="match status" value="1"/>
</dbReference>
<dbReference type="CDD" id="cd00552">
    <property type="entry name" value="RaiA"/>
    <property type="match status" value="1"/>
</dbReference>
<dbReference type="Proteomes" id="UP001195660">
    <property type="component" value="Unassembled WGS sequence"/>
</dbReference>
<keyword evidence="1" id="KW-0810">Translation regulation</keyword>
<dbReference type="RefSeq" id="WP_203569381.1">
    <property type="nucleotide sequence ID" value="NZ_WOFE01000001.1"/>
</dbReference>
<dbReference type="EMBL" id="WOFE01000001">
    <property type="protein sequence ID" value="MBM5570056.1"/>
    <property type="molecule type" value="Genomic_DNA"/>
</dbReference>
<evidence type="ECO:0000256" key="3">
    <source>
        <dbReference type="ARBA" id="ARBA00041148"/>
    </source>
</evidence>